<keyword evidence="2" id="KW-1133">Transmembrane helix</keyword>
<dbReference type="PANTHER" id="PTHR13281">
    <property type="entry name" value="TRANSMEMBRANE PROTEIN 70, MITOCHONDRIAL"/>
    <property type="match status" value="1"/>
</dbReference>
<dbReference type="InterPro" id="IPR009724">
    <property type="entry name" value="TMEM70"/>
</dbReference>
<evidence type="ECO:0008006" key="5">
    <source>
        <dbReference type="Google" id="ProtNLM"/>
    </source>
</evidence>
<dbReference type="EnsemblMetazoa" id="XM_022800415">
    <property type="protein sequence ID" value="XP_022656150"/>
    <property type="gene ID" value="LOC111248301"/>
</dbReference>
<sequence length="213" mass="23440">MTTSSVYSIALTNGCFVCIALFRSLTSANRRVRLDSATTNSRPGKPKLHSFNDLRPVYTGSLNTQVKSVKAFSLTSSVIALALQPLMFEKLVLNQPVLTGVFLGTGCLGFILGTPLLLHYVTKRYVIELRFSAQSRIFEADTYSLLLRRQTLRFTAADVNVPSVPGPITSIVASGKPLLIDFNLFTDADAYEHLLGYDKPLNLQFNEIKSNSS</sequence>
<name>A0A7M7JRK9_VARDE</name>
<dbReference type="GO" id="GO:0033615">
    <property type="term" value="P:mitochondrial proton-transporting ATP synthase complex assembly"/>
    <property type="evidence" value="ECO:0007669"/>
    <property type="project" value="TreeGrafter"/>
</dbReference>
<keyword evidence="2" id="KW-0812">Transmembrane</keyword>
<proteinExistence type="inferred from homology"/>
<evidence type="ECO:0000256" key="1">
    <source>
        <dbReference type="ARBA" id="ARBA00005280"/>
    </source>
</evidence>
<dbReference type="OMA" id="DFVHLMG"/>
<comment type="similarity">
    <text evidence="1">Belongs to the TMEM70 family.</text>
</comment>
<dbReference type="GO" id="GO:0031966">
    <property type="term" value="C:mitochondrial membrane"/>
    <property type="evidence" value="ECO:0007669"/>
    <property type="project" value="TreeGrafter"/>
</dbReference>
<dbReference type="PANTHER" id="PTHR13281:SF0">
    <property type="entry name" value="TRANSMEMBRANE PROTEIN 70, MITOCHONDRIAL"/>
    <property type="match status" value="1"/>
</dbReference>
<protein>
    <recommendedName>
        <fullName evidence="5">Transmembrane protein 70</fullName>
    </recommendedName>
</protein>
<dbReference type="Proteomes" id="UP000594260">
    <property type="component" value="Unplaced"/>
</dbReference>
<organism evidence="3 4">
    <name type="scientific">Varroa destructor</name>
    <name type="common">Honeybee mite</name>
    <dbReference type="NCBI Taxonomy" id="109461"/>
    <lineage>
        <taxon>Eukaryota</taxon>
        <taxon>Metazoa</taxon>
        <taxon>Ecdysozoa</taxon>
        <taxon>Arthropoda</taxon>
        <taxon>Chelicerata</taxon>
        <taxon>Arachnida</taxon>
        <taxon>Acari</taxon>
        <taxon>Parasitiformes</taxon>
        <taxon>Mesostigmata</taxon>
        <taxon>Gamasina</taxon>
        <taxon>Dermanyssoidea</taxon>
        <taxon>Varroidae</taxon>
        <taxon>Varroa</taxon>
    </lineage>
</organism>
<dbReference type="GeneID" id="111248301"/>
<dbReference type="InterPro" id="IPR045325">
    <property type="entry name" value="TMEM70/TMEM186/TMEM223"/>
</dbReference>
<dbReference type="RefSeq" id="XP_022656150.1">
    <property type="nucleotide sequence ID" value="XM_022800415.1"/>
</dbReference>
<dbReference type="InParanoid" id="A0A7M7JRK9"/>
<dbReference type="AlphaFoldDB" id="A0A7M7JRK9"/>
<dbReference type="OrthoDB" id="156886at2759"/>
<dbReference type="FunCoup" id="A0A7M7JRK9">
    <property type="interactions" value="940"/>
</dbReference>
<keyword evidence="2" id="KW-0472">Membrane</keyword>
<feature type="transmembrane region" description="Helical" evidence="2">
    <location>
        <begin position="100"/>
        <end position="121"/>
    </location>
</feature>
<feature type="transmembrane region" description="Helical" evidence="2">
    <location>
        <begin position="71"/>
        <end position="88"/>
    </location>
</feature>
<evidence type="ECO:0000256" key="2">
    <source>
        <dbReference type="SAM" id="Phobius"/>
    </source>
</evidence>
<evidence type="ECO:0000313" key="4">
    <source>
        <dbReference type="Proteomes" id="UP000594260"/>
    </source>
</evidence>
<reference evidence="3" key="1">
    <citation type="submission" date="2021-01" db="UniProtKB">
        <authorList>
            <consortium name="EnsemblMetazoa"/>
        </authorList>
    </citation>
    <scope>IDENTIFICATION</scope>
</reference>
<dbReference type="Pfam" id="PF06979">
    <property type="entry name" value="TMEM70"/>
    <property type="match status" value="1"/>
</dbReference>
<evidence type="ECO:0000313" key="3">
    <source>
        <dbReference type="EnsemblMetazoa" id="XP_022656150"/>
    </source>
</evidence>
<keyword evidence="4" id="KW-1185">Reference proteome</keyword>
<feature type="transmembrane region" description="Helical" evidence="2">
    <location>
        <begin position="6"/>
        <end position="25"/>
    </location>
</feature>
<dbReference type="KEGG" id="vde:111248301"/>
<accession>A0A7M7JRK9</accession>